<evidence type="ECO:0000256" key="2">
    <source>
        <dbReference type="ARBA" id="ARBA00022656"/>
    </source>
</evidence>
<dbReference type="InterPro" id="IPR051171">
    <property type="entry name" value="CaCA"/>
</dbReference>
<dbReference type="Proteomes" id="UP000287247">
    <property type="component" value="Unassembled WGS sequence"/>
</dbReference>
<dbReference type="GO" id="GO:0030001">
    <property type="term" value="P:metal ion transport"/>
    <property type="evidence" value="ECO:0007669"/>
    <property type="project" value="TreeGrafter"/>
</dbReference>
<dbReference type="SUPFAM" id="SSF141072">
    <property type="entry name" value="CalX-like"/>
    <property type="match status" value="3"/>
</dbReference>
<dbReference type="Gene3D" id="2.150.10.10">
    <property type="entry name" value="Serralysin-like metalloprotease, C-terminal"/>
    <property type="match status" value="4"/>
</dbReference>
<dbReference type="GO" id="GO:0016539">
    <property type="term" value="P:intein-mediated protein splicing"/>
    <property type="evidence" value="ECO:0007669"/>
    <property type="project" value="InterPro"/>
</dbReference>
<keyword evidence="5" id="KW-0106">Calcium</keyword>
<dbReference type="PROSITE" id="PS50818">
    <property type="entry name" value="INTEIN_C_TER"/>
    <property type="match status" value="1"/>
</dbReference>
<dbReference type="GO" id="GO:0016020">
    <property type="term" value="C:membrane"/>
    <property type="evidence" value="ECO:0007669"/>
    <property type="project" value="UniProtKB-SubCell"/>
</dbReference>
<dbReference type="InterPro" id="IPR001343">
    <property type="entry name" value="Hemolysn_Ca-bd"/>
</dbReference>
<dbReference type="Pfam" id="PF00353">
    <property type="entry name" value="HemolysinCabind"/>
    <property type="match status" value="6"/>
</dbReference>
<dbReference type="InterPro" id="IPR038081">
    <property type="entry name" value="CalX-like_sf"/>
</dbReference>
<keyword evidence="7" id="KW-0813">Transport</keyword>
<keyword evidence="3" id="KW-0732">Signal</keyword>
<keyword evidence="6" id="KW-0843">Virulence</keyword>
<evidence type="ECO:0000313" key="11">
    <source>
        <dbReference type="EMBL" id="GBF80095.1"/>
    </source>
</evidence>
<dbReference type="RefSeq" id="WP_125061073.1">
    <property type="nucleotide sequence ID" value="NZ_BDQK01000006.1"/>
</dbReference>
<dbReference type="Gene3D" id="2.60.40.2030">
    <property type="match status" value="3"/>
</dbReference>
<dbReference type="PROSITE" id="PS00330">
    <property type="entry name" value="HEMOLYSIN_CALCIUM"/>
    <property type="match status" value="4"/>
</dbReference>
<protein>
    <submittedName>
        <fullName evidence="11">Integrin alpha chain</fullName>
    </submittedName>
</protein>
<dbReference type="InterPro" id="IPR006141">
    <property type="entry name" value="Intein_N"/>
</dbReference>
<dbReference type="InterPro" id="IPR018511">
    <property type="entry name" value="Hemolysin-typ_Ca-bd_CS"/>
</dbReference>
<evidence type="ECO:0000259" key="10">
    <source>
        <dbReference type="SMART" id="SM00306"/>
    </source>
</evidence>
<comment type="subcellular location">
    <subcellularLocation>
        <location evidence="1">Membrane</location>
    </subcellularLocation>
</comment>
<evidence type="ECO:0000256" key="8">
    <source>
        <dbReference type="ARBA" id="ARBA00023136"/>
    </source>
</evidence>
<keyword evidence="11" id="KW-0401">Integrin</keyword>
<dbReference type="InterPro" id="IPR036844">
    <property type="entry name" value="Hint_dom_sf"/>
</dbReference>
<dbReference type="InterPro" id="IPR003644">
    <property type="entry name" value="Calx_beta"/>
</dbReference>
<dbReference type="SUPFAM" id="SSF69318">
    <property type="entry name" value="Integrin alpha N-terminal domain"/>
    <property type="match status" value="1"/>
</dbReference>
<dbReference type="CDD" id="cd12797">
    <property type="entry name" value="M23_peptidase"/>
    <property type="match status" value="1"/>
</dbReference>
<dbReference type="Gene3D" id="2.170.16.10">
    <property type="entry name" value="Hedgehog/Intein (Hint) domain"/>
    <property type="match status" value="1"/>
</dbReference>
<dbReference type="Gene3D" id="2.40.128.340">
    <property type="match status" value="6"/>
</dbReference>
<dbReference type="SUPFAM" id="SSF51294">
    <property type="entry name" value="Hedgehog/intein (Hint) domain"/>
    <property type="match status" value="1"/>
</dbReference>
<dbReference type="SMART" id="SM00237">
    <property type="entry name" value="Calx_beta"/>
    <property type="match status" value="3"/>
</dbReference>
<accession>A0A401IFN2</accession>
<dbReference type="CDD" id="cd00081">
    <property type="entry name" value="Hint"/>
    <property type="match status" value="1"/>
</dbReference>
<dbReference type="PRINTS" id="PR00313">
    <property type="entry name" value="CABNDNGRPT"/>
</dbReference>
<keyword evidence="2" id="KW-0800">Toxin</keyword>
<comment type="caution">
    <text evidence="11">The sequence shown here is derived from an EMBL/GenBank/DDBJ whole genome shotgun (WGS) entry which is preliminary data.</text>
</comment>
<keyword evidence="12" id="KW-1185">Reference proteome</keyword>
<evidence type="ECO:0000256" key="4">
    <source>
        <dbReference type="ARBA" id="ARBA00022737"/>
    </source>
</evidence>
<dbReference type="Pfam" id="PF01551">
    <property type="entry name" value="Peptidase_M23"/>
    <property type="match status" value="1"/>
</dbReference>
<evidence type="ECO:0000256" key="1">
    <source>
        <dbReference type="ARBA" id="ARBA00004370"/>
    </source>
</evidence>
<dbReference type="InterPro" id="IPR028994">
    <property type="entry name" value="Integrin_alpha_N"/>
</dbReference>
<gene>
    <name evidence="11" type="ORF">AsFPU1_1496</name>
</gene>
<reference evidence="12" key="1">
    <citation type="submission" date="2017-05" db="EMBL/GenBank/DDBJ databases">
        <title>Physiological properties and genetic analysis related to exopolysaccharide production of fresh-water unicellular cyanobacterium Aphanothece sacrum, Suizenji Nori, that has been cultured as a food source in Japan.</title>
        <authorList>
            <person name="Kanesaki Y."/>
            <person name="Yoshikawa S."/>
            <person name="Ohki K."/>
        </authorList>
    </citation>
    <scope>NUCLEOTIDE SEQUENCE [LARGE SCALE GENOMIC DNA]</scope>
    <source>
        <strain evidence="12">FPU1</strain>
    </source>
</reference>
<dbReference type="Pfam" id="PF13517">
    <property type="entry name" value="FG-GAP_3"/>
    <property type="match status" value="3"/>
</dbReference>
<feature type="domain" description="Hint" evidence="10">
    <location>
        <begin position="161"/>
        <end position="251"/>
    </location>
</feature>
<dbReference type="Pfam" id="PF17963">
    <property type="entry name" value="Big_9"/>
    <property type="match status" value="1"/>
</dbReference>
<proteinExistence type="predicted"/>
<dbReference type="GO" id="GO:0005509">
    <property type="term" value="F:calcium ion binding"/>
    <property type="evidence" value="ECO:0007669"/>
    <property type="project" value="InterPro"/>
</dbReference>
<evidence type="ECO:0000256" key="7">
    <source>
        <dbReference type="ARBA" id="ARBA00023065"/>
    </source>
</evidence>
<dbReference type="EMBL" id="BDQK01000006">
    <property type="protein sequence ID" value="GBF80095.1"/>
    <property type="molecule type" value="Genomic_DNA"/>
</dbReference>
<feature type="domain" description="Calx-beta" evidence="9">
    <location>
        <begin position="1991"/>
        <end position="2092"/>
    </location>
</feature>
<evidence type="ECO:0000256" key="5">
    <source>
        <dbReference type="ARBA" id="ARBA00022837"/>
    </source>
</evidence>
<dbReference type="Pfam" id="PF03160">
    <property type="entry name" value="Calx-beta"/>
    <property type="match status" value="3"/>
</dbReference>
<dbReference type="Gene3D" id="2.70.70.10">
    <property type="entry name" value="Glucose Permease (Domain IIA)"/>
    <property type="match status" value="1"/>
</dbReference>
<organism evidence="11 12">
    <name type="scientific">Aphanothece sacrum FPU1</name>
    <dbReference type="NCBI Taxonomy" id="1920663"/>
    <lineage>
        <taxon>Bacteria</taxon>
        <taxon>Bacillati</taxon>
        <taxon>Cyanobacteriota</taxon>
        <taxon>Cyanophyceae</taxon>
        <taxon>Oscillatoriophycideae</taxon>
        <taxon>Chroococcales</taxon>
        <taxon>Aphanothecaceae</taxon>
        <taxon>Aphanothece</taxon>
    </lineage>
</organism>
<dbReference type="SMART" id="SM00306">
    <property type="entry name" value="HintN"/>
    <property type="match status" value="1"/>
</dbReference>
<evidence type="ECO:0000259" key="9">
    <source>
        <dbReference type="SMART" id="SM00237"/>
    </source>
</evidence>
<dbReference type="InterPro" id="IPR030934">
    <property type="entry name" value="Intein_C"/>
</dbReference>
<dbReference type="PANTHER" id="PTHR11878:SF65">
    <property type="entry name" value="NA_CA-EXCHANGE PROTEIN, ISOFORM G"/>
    <property type="match status" value="1"/>
</dbReference>
<name>A0A401IFN2_APHSA</name>
<dbReference type="SUPFAM" id="SSF51261">
    <property type="entry name" value="Duplicated hybrid motif"/>
    <property type="match status" value="1"/>
</dbReference>
<feature type="domain" description="Calx-beta" evidence="9">
    <location>
        <begin position="2106"/>
        <end position="2207"/>
    </location>
</feature>
<dbReference type="PRINTS" id="PR01488">
    <property type="entry name" value="RTXTOXINA"/>
</dbReference>
<dbReference type="InterPro" id="IPR013517">
    <property type="entry name" value="FG-GAP"/>
</dbReference>
<dbReference type="PROSITE" id="PS50817">
    <property type="entry name" value="INTEIN_N_TER"/>
    <property type="match status" value="1"/>
</dbReference>
<keyword evidence="4" id="KW-0677">Repeat</keyword>
<evidence type="ECO:0000256" key="3">
    <source>
        <dbReference type="ARBA" id="ARBA00022729"/>
    </source>
</evidence>
<dbReference type="InterPro" id="IPR011049">
    <property type="entry name" value="Serralysin-like_metalloprot_C"/>
</dbReference>
<sequence>MNQNLTFNDVMNIILPAKDGNVPNITKPKGHFGSIRSDGSKHRGIDFNYQNVGQNGINLEHPTVYSPVAGTVKSTNDKSGFVSITDENNIEHEILHLHTINVKEGKKINSGDPIGTMGKTGADDHHVHYQIKDRRRISAGESINPQEWWDNLVYQKTILTKYCFTAETPILMSDGTYKPIAKIEIGDQVMAFEGLGELQPCRVIATSIKPNQEVIQLGNIKVTPGHQFLLLDGSFQSISEVDVNGYLVGVTGKLIPHPGVKSVPGKHTVYNITVEGLHTYVAGDYRVHNESLSAYRTVTDEGFLGASLGSQIASYYADDKFASQLIAKSLGETVGGWVGDAIDYELYRPESLSLSALYTRLPASFIGNGISLETSRLAENIIKRFGIEEPLVQQAVSAVVNTTSLYLIQNVVAEVYSPIVAAKLFGAPPKFAIDALGKPTDTIVGADLSLETFGNTLQNAGYNIIASYAATELYDGLIRWNVLSENYSVEGAAIGGTIGATVGGIIGSIGGPIGSAIGAGIGKLIGNILGGIFGDDDPPQAIGYIYPDYQTGLFKVSPLDNKLPQDFYNLAKQMSETAQTALNSLILEIGGELIYAKGGGYGHYKKYHFHLEGERRDPEKTKTAEGALNFGILRQVKTFQIEGGDLYLKRALLTTDATRVEVLGKDLEVAREYGVYKDNPVLYLATIKYLDDNAIQLADKSILDLRQHPDKVPQLPEDKDDQFFDDDFIINNQLVKQNQTIRFADGSLFKPVVHQDGSITLEAQQVANWLETQVRAAQLKLDTPQLSDTFQKQEMFEIKSPFPNTGYGVNANNYNYHSGDFNGDGKTDLIHFVNNDYAHVWLSNGDGTFNIKSPFPNTGYGVNANNYNYHSGDFNGDGKTDLIHFVNNNYIHVWLSNGDGTFNIKSPFPNTGYRLDANNYNFKTGDFNGDGKTDLIHFVNNNYIHVWLSNGDGTFNIKSPFPNTGYRLDANNYNFKTGDFNGDGKTDLIHFVNNNYIHVWLSNGDGTFEIKSPFPNTGYGVSSNNYNYQTGDFNGDGKTDLIHFVNNNYIHVWLSNGDGTFEIKSPFPNTGYGVSSNNYNFKTGDFNGDGKTDLIHFVNNDYTNVWLSNGDGTFEIKSPFPNTGYGVSSNNYNFKTGDFNGDGKTDLIHFVNNDYTNVWLSKDGSEQINDPNYNNTYTYNLGDGNKTILDINNYQGITRDGGIDILQFGQNITPDKLTFKRQDNNLIITLNNQTLTIQNQFTPESQIETFRFTDGSEYSVNLSADNSIKLVPLIGQSEYSPDTTQLPSQYTLSPYKLAVFDLTGDGLRLISASDSLTQFDIDKDGYFEQMGWVAPSDGFLVRDVNQDGYITTLNEFFSLSSQNNVTQLATLDSNHDNIIDAKDPLFYELRIWVDSNLNAQVELGELAALYRFGINSISTLPQTNNDTIAGNQITASASFTRLGFPIRSTAKLHDVQFAYNPNGIVIEQPGDGTTKFNYENKPDIIFADDSNKPLNLTIDPSVTYSVTGGNANDTLSILPKSTKSAVLSGGEGNDTLTGSDGDDILTGGLGIDAINAGKGDDVLTIDSSDILSNIKGGSGTDTLILESKSNIKLNLNQLQVEIVKSNDGNDNLSTTGTTPVVIAGGGGNDTIKGGSGNDLLEGEQGNDKIYGGEGDDFIIGGLGNDSLFGDAGDDSLIDDSGANTLQGGLGNDIYLINAKTTGGSQISDSGGTDLLTIANLNLIPSNLKKEGLSLIIDLNQNKIFNANEDLTILDFFGTTEAGTGFIERINDFSKNVLLKTFGLIKNTPPTANNDTATTIKNQSVTISVLENDSDIDEESIIIKTFDSKSNKGGTISKNNNGTANNPNDDTLIYTPLTGFSGTDTFTYTLSNGTDSKKATVTVEVLNPGAIAFSTANYAINENGTPVTAITLTRTGGSDGAVSVKVTPTNGTAISSADYNNTPITVNFADKETSKTVTIPLNNDTVYEPDETLNLTLSNPTGGVTLGTQKTAVVTIKDNDAKPGVITFSAANYTINENGIPVTAITLTRTGGSDGTVSVKVTPTNGTATSPTDYTNTPITVNFAHKETSKTVTIPLNNDTVYEPDETLNLTLSNPTGGATLGTQKTAVVTIKDNDAKPGVITFSAANYTLNENGTPVTVITLNRTGGSDGAVSVKVTPTDGTALSSTDYTNTPITVNFADKETSKTVTIPINNDTVYEPDETLNLTLSNPTGGVTLGTQKTAIVTITNDDPKVTVIIGGDDDDSLFGKDGNNILYGKGGNDALYGGEGNDTLYGEEGNDTLYGIEGNNTLYGGKGNDTLYGGEGNDTLYGEEGNDTLYGIEGNDTLYGGEGNDKLYGGFYGDKTLDGGKGDDLIYGGNNNDIIYGGEGNDTLSGGLGSDLFVFNSLTDGKARITDFSVADDTIQVSRAGFSETLTIGTLSPTAFIRGTAATTPNHRFIYNSQNGFLLFDSDGTGSQSSIEIATLNTGLGITNADIVVIA</sequence>
<dbReference type="InterPro" id="IPR003587">
    <property type="entry name" value="Hint_dom_N"/>
</dbReference>
<keyword evidence="8" id="KW-0472">Membrane</keyword>
<evidence type="ECO:0000313" key="12">
    <source>
        <dbReference type="Proteomes" id="UP000287247"/>
    </source>
</evidence>
<dbReference type="GO" id="GO:0090729">
    <property type="term" value="F:toxin activity"/>
    <property type="evidence" value="ECO:0007669"/>
    <property type="project" value="UniProtKB-KW"/>
</dbReference>
<dbReference type="GO" id="GO:0007229">
    <property type="term" value="P:integrin-mediated signaling pathway"/>
    <property type="evidence" value="ECO:0007669"/>
    <property type="project" value="UniProtKB-KW"/>
</dbReference>
<dbReference type="InterPro" id="IPR003995">
    <property type="entry name" value="RTX_toxin_determinant-A"/>
</dbReference>
<dbReference type="OrthoDB" id="418880at2"/>
<dbReference type="GO" id="GO:0005576">
    <property type="term" value="C:extracellular region"/>
    <property type="evidence" value="ECO:0007669"/>
    <property type="project" value="InterPro"/>
</dbReference>
<dbReference type="SUPFAM" id="SSF51120">
    <property type="entry name" value="beta-Roll"/>
    <property type="match status" value="3"/>
</dbReference>
<dbReference type="InterPro" id="IPR016047">
    <property type="entry name" value="M23ase_b-sheet_dom"/>
</dbReference>
<dbReference type="InterPro" id="IPR011055">
    <property type="entry name" value="Dup_hybrid_motif"/>
</dbReference>
<evidence type="ECO:0000256" key="6">
    <source>
        <dbReference type="ARBA" id="ARBA00023026"/>
    </source>
</evidence>
<dbReference type="PANTHER" id="PTHR11878">
    <property type="entry name" value="SODIUM/CALCIUM EXCHANGER"/>
    <property type="match status" value="1"/>
</dbReference>
<feature type="domain" description="Calx-beta" evidence="9">
    <location>
        <begin position="1878"/>
        <end position="1977"/>
    </location>
</feature>
<keyword evidence="7" id="KW-0406">Ion transport</keyword>
<dbReference type="Gene3D" id="2.60.40.3440">
    <property type="match status" value="1"/>
</dbReference>